<dbReference type="EMBL" id="AJSR01000326">
    <property type="protein sequence ID" value="EKM33346.1"/>
    <property type="molecule type" value="Genomic_DNA"/>
</dbReference>
<evidence type="ECO:0000313" key="1">
    <source>
        <dbReference type="EMBL" id="EKM33346.1"/>
    </source>
</evidence>
<organism evidence="1 2">
    <name type="scientific">Vibrio harveyi</name>
    <name type="common">Beneckea harveyi</name>
    <dbReference type="NCBI Taxonomy" id="669"/>
    <lineage>
        <taxon>Bacteria</taxon>
        <taxon>Pseudomonadati</taxon>
        <taxon>Pseudomonadota</taxon>
        <taxon>Gammaproteobacteria</taxon>
        <taxon>Vibrionales</taxon>
        <taxon>Vibrionaceae</taxon>
        <taxon>Vibrio</taxon>
    </lineage>
</organism>
<reference evidence="1 2" key="1">
    <citation type="submission" date="2012-10" db="EMBL/GenBank/DDBJ databases">
        <title>Genome sequence of Vibrio Cholerae HENC-02.</title>
        <authorList>
            <person name="Eppinger M."/>
            <person name="Hasan N.A."/>
            <person name="Sengamalay N."/>
            <person name="Hine E."/>
            <person name="Su Q."/>
            <person name="Daugherty S.C."/>
            <person name="Young S."/>
            <person name="Sadzewicz L."/>
            <person name="Tallon L."/>
            <person name="Cebula T.A."/>
            <person name="Ravel J."/>
            <person name="Colwell R.R."/>
        </authorList>
    </citation>
    <scope>NUCLEOTIDE SEQUENCE [LARGE SCALE GENOMIC DNA]</scope>
    <source>
        <strain evidence="1 2">HENC-02</strain>
    </source>
</reference>
<dbReference type="GeneID" id="83582162"/>
<gene>
    <name evidence="1" type="ORF">VCHENC02_1188</name>
</gene>
<evidence type="ECO:0000313" key="2">
    <source>
        <dbReference type="Proteomes" id="UP000008367"/>
    </source>
</evidence>
<protein>
    <submittedName>
        <fullName evidence="1">Uncharacterized protein</fullName>
    </submittedName>
</protein>
<dbReference type="AlphaFoldDB" id="A0A454DDL8"/>
<proteinExistence type="predicted"/>
<dbReference type="Proteomes" id="UP000008367">
    <property type="component" value="Unassembled WGS sequence"/>
</dbReference>
<dbReference type="RefSeq" id="WP_005450732.1">
    <property type="nucleotide sequence ID" value="NZ_AP031614.1"/>
</dbReference>
<sequence>MDRLAVRENFDELQSDSPVDWLTQEPVEMTSHWIPNEYGINEELV</sequence>
<name>A0A454DDL8_VIBHA</name>
<comment type="caution">
    <text evidence="1">The sequence shown here is derived from an EMBL/GenBank/DDBJ whole genome shotgun (WGS) entry which is preliminary data.</text>
</comment>
<accession>A0A454DDL8</accession>